<evidence type="ECO:0000256" key="3">
    <source>
        <dbReference type="ARBA" id="ARBA00022598"/>
    </source>
</evidence>
<gene>
    <name evidence="9" type="ORF">RI129_008024</name>
</gene>
<dbReference type="Gene3D" id="3.30.930.10">
    <property type="entry name" value="Bira Bifunctional Protein, Domain 2"/>
    <property type="match status" value="1"/>
</dbReference>
<comment type="caution">
    <text evidence="9">The sequence shown here is derived from an EMBL/GenBank/DDBJ whole genome shotgun (WGS) entry which is preliminary data.</text>
</comment>
<organism evidence="9 10">
    <name type="scientific">Pyrocoelia pectoralis</name>
    <dbReference type="NCBI Taxonomy" id="417401"/>
    <lineage>
        <taxon>Eukaryota</taxon>
        <taxon>Metazoa</taxon>
        <taxon>Ecdysozoa</taxon>
        <taxon>Arthropoda</taxon>
        <taxon>Hexapoda</taxon>
        <taxon>Insecta</taxon>
        <taxon>Pterygota</taxon>
        <taxon>Neoptera</taxon>
        <taxon>Endopterygota</taxon>
        <taxon>Coleoptera</taxon>
        <taxon>Polyphaga</taxon>
        <taxon>Elateriformia</taxon>
        <taxon>Elateroidea</taxon>
        <taxon>Lampyridae</taxon>
        <taxon>Lampyrinae</taxon>
        <taxon>Pyrocoelia</taxon>
    </lineage>
</organism>
<dbReference type="GO" id="GO:0003676">
    <property type="term" value="F:nucleic acid binding"/>
    <property type="evidence" value="ECO:0007669"/>
    <property type="project" value="InterPro"/>
</dbReference>
<dbReference type="GO" id="GO:0005524">
    <property type="term" value="F:ATP binding"/>
    <property type="evidence" value="ECO:0007669"/>
    <property type="project" value="UniProtKB-KW"/>
</dbReference>
<dbReference type="AlphaFoldDB" id="A0AAN7VIN7"/>
<evidence type="ECO:0000256" key="6">
    <source>
        <dbReference type="ARBA" id="ARBA00022917"/>
    </source>
</evidence>
<comment type="similarity">
    <text evidence="1">Belongs to the class-II aminoacyl-tRNA synthetase family.</text>
</comment>
<dbReference type="NCBIfam" id="NF003037">
    <property type="entry name" value="PRK03932.1"/>
    <property type="match status" value="1"/>
</dbReference>
<feature type="domain" description="Aminoacyl-transfer RNA synthetases class-II family profile" evidence="8">
    <location>
        <begin position="151"/>
        <end position="462"/>
    </location>
</feature>
<evidence type="ECO:0000256" key="4">
    <source>
        <dbReference type="ARBA" id="ARBA00022741"/>
    </source>
</evidence>
<dbReference type="PRINTS" id="PR01042">
    <property type="entry name" value="TRNASYNTHASP"/>
</dbReference>
<evidence type="ECO:0000313" key="9">
    <source>
        <dbReference type="EMBL" id="KAK5644179.1"/>
    </source>
</evidence>
<dbReference type="Proteomes" id="UP001329430">
    <property type="component" value="Chromosome 5"/>
</dbReference>
<sequence length="472" mass="53955">MIYKFKNLNSKIICRLYSSAQNNGHIAISNIFKSNYLGEKIQIKGWIKSVRKMKQNTFLDVNDGSCSKNLQIVTNTATIPSLRSGSSIIASGILQQLRKDQLELHGDHIEICGDCNVEEGYPFAPRKAYSSDYIRQYLQFRPRTTRFSSLLRVRDTATMALHNFFHDEGYIHIHTPILTSNDCEGAGETFTVIRDNRETLKSMTKSSSSSPEETYFNTKTFLTVSAQLHLEAAVHGLSKVYTLGPTFRAENSKSRLHLSEFYMLEAECAFVNKIEEIMEMVEKLLKNVTARILDEREDDLKRSSETFVDFRWLDKPFVVLTYDEASRILQDKTKFQGEFRDGASLNKEHEKFLVKYCGETPTFVINWPKTLKPFYMKECVEDESLVAALDLLVSNVGELAGGSLRDDNYDGLKVKLPHRGVELDWYLDLRKFGSTASGGFGLGFERYLQFILGISNIKDVIPFPRWPHNCKL</sequence>
<keyword evidence="7" id="KW-0030">Aminoacyl-tRNA synthetase</keyword>
<keyword evidence="5" id="KW-0067">ATP-binding</keyword>
<dbReference type="GO" id="GO:0004816">
    <property type="term" value="F:asparagine-tRNA ligase activity"/>
    <property type="evidence" value="ECO:0007669"/>
    <property type="project" value="UniProtKB-EC"/>
</dbReference>
<dbReference type="PROSITE" id="PS50862">
    <property type="entry name" value="AA_TRNA_LIGASE_II"/>
    <property type="match status" value="1"/>
</dbReference>
<dbReference type="InterPro" id="IPR004522">
    <property type="entry name" value="Asn-tRNA-ligase"/>
</dbReference>
<dbReference type="CDD" id="cd04318">
    <property type="entry name" value="EcAsnRS_like_N"/>
    <property type="match status" value="1"/>
</dbReference>
<evidence type="ECO:0000256" key="1">
    <source>
        <dbReference type="ARBA" id="ARBA00008226"/>
    </source>
</evidence>
<dbReference type="GO" id="GO:0006421">
    <property type="term" value="P:asparaginyl-tRNA aminoacylation"/>
    <property type="evidence" value="ECO:0007669"/>
    <property type="project" value="InterPro"/>
</dbReference>
<dbReference type="EC" id="6.1.1.22" evidence="2"/>
<dbReference type="NCBIfam" id="TIGR00457">
    <property type="entry name" value="asnS"/>
    <property type="match status" value="1"/>
</dbReference>
<dbReference type="InterPro" id="IPR004364">
    <property type="entry name" value="Aa-tRNA-synt_II"/>
</dbReference>
<dbReference type="InterPro" id="IPR002312">
    <property type="entry name" value="Asp/Asn-tRNA-synth_IIb"/>
</dbReference>
<dbReference type="SUPFAM" id="SSF50249">
    <property type="entry name" value="Nucleic acid-binding proteins"/>
    <property type="match status" value="1"/>
</dbReference>
<dbReference type="InterPro" id="IPR045864">
    <property type="entry name" value="aa-tRNA-synth_II/BPL/LPL"/>
</dbReference>
<keyword evidence="10" id="KW-1185">Reference proteome</keyword>
<reference evidence="9 10" key="1">
    <citation type="journal article" date="2024" name="Insects">
        <title>An Improved Chromosome-Level Genome Assembly of the Firefly Pyrocoelia pectoralis.</title>
        <authorList>
            <person name="Fu X."/>
            <person name="Meyer-Rochow V.B."/>
            <person name="Ballantyne L."/>
            <person name="Zhu X."/>
        </authorList>
    </citation>
    <scope>NUCLEOTIDE SEQUENCE [LARGE SCALE GENOMIC DNA]</scope>
    <source>
        <strain evidence="9">XCY_ONT2</strain>
    </source>
</reference>
<dbReference type="InterPro" id="IPR012340">
    <property type="entry name" value="NA-bd_OB-fold"/>
</dbReference>
<dbReference type="Pfam" id="PF00152">
    <property type="entry name" value="tRNA-synt_2"/>
    <property type="match status" value="1"/>
</dbReference>
<name>A0AAN7VIN7_9COLE</name>
<keyword evidence="3" id="KW-0436">Ligase</keyword>
<keyword evidence="6" id="KW-0648">Protein biosynthesis</keyword>
<evidence type="ECO:0000313" key="10">
    <source>
        <dbReference type="Proteomes" id="UP001329430"/>
    </source>
</evidence>
<dbReference type="SUPFAM" id="SSF55681">
    <property type="entry name" value="Class II aaRS and biotin synthetases"/>
    <property type="match status" value="1"/>
</dbReference>
<dbReference type="GO" id="GO:0005739">
    <property type="term" value="C:mitochondrion"/>
    <property type="evidence" value="ECO:0007669"/>
    <property type="project" value="TreeGrafter"/>
</dbReference>
<dbReference type="EMBL" id="JAVRBK010000005">
    <property type="protein sequence ID" value="KAK5644179.1"/>
    <property type="molecule type" value="Genomic_DNA"/>
</dbReference>
<dbReference type="InterPro" id="IPR004365">
    <property type="entry name" value="NA-bd_OB_tRNA"/>
</dbReference>
<evidence type="ECO:0000259" key="8">
    <source>
        <dbReference type="PROSITE" id="PS50862"/>
    </source>
</evidence>
<accession>A0AAN7VIN7</accession>
<evidence type="ECO:0000256" key="2">
    <source>
        <dbReference type="ARBA" id="ARBA00012816"/>
    </source>
</evidence>
<evidence type="ECO:0000256" key="5">
    <source>
        <dbReference type="ARBA" id="ARBA00022840"/>
    </source>
</evidence>
<dbReference type="Gene3D" id="2.40.50.140">
    <property type="entry name" value="Nucleic acid-binding proteins"/>
    <property type="match status" value="1"/>
</dbReference>
<dbReference type="Pfam" id="PF01336">
    <property type="entry name" value="tRNA_anti-codon"/>
    <property type="match status" value="1"/>
</dbReference>
<dbReference type="InterPro" id="IPR006195">
    <property type="entry name" value="aa-tRNA-synth_II"/>
</dbReference>
<dbReference type="PANTHER" id="PTHR22594">
    <property type="entry name" value="ASPARTYL/LYSYL-TRNA SYNTHETASE"/>
    <property type="match status" value="1"/>
</dbReference>
<protein>
    <recommendedName>
        <fullName evidence="2">asparagine--tRNA ligase</fullName>
        <ecNumber evidence="2">6.1.1.22</ecNumber>
    </recommendedName>
</protein>
<proteinExistence type="inferred from homology"/>
<evidence type="ECO:0000256" key="7">
    <source>
        <dbReference type="ARBA" id="ARBA00023146"/>
    </source>
</evidence>
<keyword evidence="4" id="KW-0547">Nucleotide-binding</keyword>
<dbReference type="PANTHER" id="PTHR22594:SF34">
    <property type="entry name" value="ASPARAGINE--TRNA LIGASE, MITOCHONDRIAL-RELATED"/>
    <property type="match status" value="1"/>
</dbReference>